<keyword evidence="5" id="KW-1185">Reference proteome</keyword>
<evidence type="ECO:0000256" key="1">
    <source>
        <dbReference type="ARBA" id="ARBA00022741"/>
    </source>
</evidence>
<keyword evidence="2" id="KW-0067">ATP-binding</keyword>
<gene>
    <name evidence="4" type="ORF">DASC09_029240</name>
</gene>
<dbReference type="GO" id="GO:0004467">
    <property type="term" value="F:long-chain fatty acid-CoA ligase activity"/>
    <property type="evidence" value="ECO:0007669"/>
    <property type="project" value="TreeGrafter"/>
</dbReference>
<dbReference type="GeneID" id="90073578"/>
<feature type="domain" description="AMP-dependent synthetase/ligase" evidence="3">
    <location>
        <begin position="99"/>
        <end position="508"/>
    </location>
</feature>
<dbReference type="Proteomes" id="UP001360560">
    <property type="component" value="Unassembled WGS sequence"/>
</dbReference>
<dbReference type="InterPro" id="IPR020845">
    <property type="entry name" value="AMP-binding_CS"/>
</dbReference>
<protein>
    <recommendedName>
        <fullName evidence="3">AMP-dependent synthetase/ligase domain-containing protein</fullName>
    </recommendedName>
</protein>
<evidence type="ECO:0000259" key="3">
    <source>
        <dbReference type="Pfam" id="PF00501"/>
    </source>
</evidence>
<comment type="caution">
    <text evidence="4">The sequence shown here is derived from an EMBL/GenBank/DDBJ whole genome shotgun (WGS) entry which is preliminary data.</text>
</comment>
<reference evidence="4 5" key="1">
    <citation type="journal article" date="2023" name="Elife">
        <title>Identification of key yeast species and microbe-microbe interactions impacting larval growth of Drosophila in the wild.</title>
        <authorList>
            <person name="Mure A."/>
            <person name="Sugiura Y."/>
            <person name="Maeda R."/>
            <person name="Honda K."/>
            <person name="Sakurai N."/>
            <person name="Takahashi Y."/>
            <person name="Watada M."/>
            <person name="Katoh T."/>
            <person name="Gotoh A."/>
            <person name="Gotoh Y."/>
            <person name="Taniguchi I."/>
            <person name="Nakamura K."/>
            <person name="Hayashi T."/>
            <person name="Katayama T."/>
            <person name="Uemura T."/>
            <person name="Hattori Y."/>
        </authorList>
    </citation>
    <scope>NUCLEOTIDE SEQUENCE [LARGE SCALE GENOMIC DNA]</scope>
    <source>
        <strain evidence="4 5">SC-9</strain>
    </source>
</reference>
<sequence>MPPAIIDPPYYNQGDSVEDVLQRLPLPTKEIGATFELSDSRKPGYSPIIRNVGAKTHLITHIHPELTTLHQYFQHFSLQYASKNYLGYRPFNKLTNEYEDYKYFTYAETTHLKNQLGSAIIKLLENTDQKSPIITIYLPNCYQFVVIDLACISYSLVSTCLYDSLGHTSGAYIINLTESPIIFTTKLQASKIFSMKLDATIDHKLKYVVVIEEIDMAQDYQLITAAANANLILFDFQTLLNIGKKHPSPNIPPSPHNLFTICFTSGTTGMPKGAEITHEHVVAQSCTSLLLHDMSHPEAASFEFLPMAHCYERAVLFSELCYGFTLHFPHDPRNIASYFEDIKLVKPTFFATVPRVINKIEAQLRAKIAKSRYLSSVIDWKVQKLTNGDPNNHHFLYDKLIAPRIRAALGFQRTKSILLGSAPVTKETIIYLQCVLGINICQGYGSTETFCAGAISSDTTNFGLGTNGSICCNLETRLRDVPELEYSWDNNRSGELLLRGPALTKTYYRHEKAFEESLDSEGWFKTGDVAQFDEFGNMVVVDRVKNFFKLAQGKYIAAEKIEQIYLRQCPMVEQVYVTGDSLQHFLVGVVGVNIEVVKSIVVDLGIPCDFTKVEQTMKQFENSPELLGEQQPIKYFTAILNSVAVKKRLLEILNFKVEKLLSYERIKNAFFTITPFAVEKDTLTPTFKIKRVQVRKEFQSVIKDLYKEGEVYKNQAKL</sequence>
<evidence type="ECO:0000313" key="4">
    <source>
        <dbReference type="EMBL" id="GMM35599.1"/>
    </source>
</evidence>
<organism evidence="4 5">
    <name type="scientific">Saccharomycopsis crataegensis</name>
    <dbReference type="NCBI Taxonomy" id="43959"/>
    <lineage>
        <taxon>Eukaryota</taxon>
        <taxon>Fungi</taxon>
        <taxon>Dikarya</taxon>
        <taxon>Ascomycota</taxon>
        <taxon>Saccharomycotina</taxon>
        <taxon>Saccharomycetes</taxon>
        <taxon>Saccharomycopsidaceae</taxon>
        <taxon>Saccharomycopsis</taxon>
    </lineage>
</organism>
<evidence type="ECO:0000256" key="2">
    <source>
        <dbReference type="ARBA" id="ARBA00022840"/>
    </source>
</evidence>
<keyword evidence="1" id="KW-0547">Nucleotide-binding</keyword>
<evidence type="ECO:0000313" key="5">
    <source>
        <dbReference type="Proteomes" id="UP001360560"/>
    </source>
</evidence>
<dbReference type="AlphaFoldDB" id="A0AAV5QLU3"/>
<dbReference type="GO" id="GO:0016020">
    <property type="term" value="C:membrane"/>
    <property type="evidence" value="ECO:0007669"/>
    <property type="project" value="TreeGrafter"/>
</dbReference>
<dbReference type="PANTHER" id="PTHR43272:SF33">
    <property type="entry name" value="AMP-BINDING DOMAIN-CONTAINING PROTEIN-RELATED"/>
    <property type="match status" value="1"/>
</dbReference>
<dbReference type="Pfam" id="PF00501">
    <property type="entry name" value="AMP-binding"/>
    <property type="match status" value="1"/>
</dbReference>
<proteinExistence type="predicted"/>
<dbReference type="SUPFAM" id="SSF56801">
    <property type="entry name" value="Acetyl-CoA synthetase-like"/>
    <property type="match status" value="1"/>
</dbReference>
<dbReference type="RefSeq" id="XP_064852599.1">
    <property type="nucleotide sequence ID" value="XM_064996527.1"/>
</dbReference>
<accession>A0AAV5QLU3</accession>
<dbReference type="EMBL" id="BTFZ01000010">
    <property type="protein sequence ID" value="GMM35599.1"/>
    <property type="molecule type" value="Genomic_DNA"/>
</dbReference>
<dbReference type="InterPro" id="IPR042099">
    <property type="entry name" value="ANL_N_sf"/>
</dbReference>
<dbReference type="Gene3D" id="3.40.50.12780">
    <property type="entry name" value="N-terminal domain of ligase-like"/>
    <property type="match status" value="1"/>
</dbReference>
<dbReference type="InterPro" id="IPR000873">
    <property type="entry name" value="AMP-dep_synth/lig_dom"/>
</dbReference>
<dbReference type="GO" id="GO:0005783">
    <property type="term" value="C:endoplasmic reticulum"/>
    <property type="evidence" value="ECO:0007669"/>
    <property type="project" value="TreeGrafter"/>
</dbReference>
<name>A0AAV5QLU3_9ASCO</name>
<dbReference type="PROSITE" id="PS00455">
    <property type="entry name" value="AMP_BINDING"/>
    <property type="match status" value="1"/>
</dbReference>
<dbReference type="GO" id="GO:0005524">
    <property type="term" value="F:ATP binding"/>
    <property type="evidence" value="ECO:0007669"/>
    <property type="project" value="UniProtKB-KW"/>
</dbReference>
<dbReference type="PANTHER" id="PTHR43272">
    <property type="entry name" value="LONG-CHAIN-FATTY-ACID--COA LIGASE"/>
    <property type="match status" value="1"/>
</dbReference>